<dbReference type="InterPro" id="IPR052509">
    <property type="entry name" value="Metal_resp_DNA-bind_regulator"/>
</dbReference>
<evidence type="ECO:0000259" key="1">
    <source>
        <dbReference type="Pfam" id="PF03551"/>
    </source>
</evidence>
<dbReference type="EMBL" id="CP007155">
    <property type="protein sequence ID" value="AHH97697.1"/>
    <property type="molecule type" value="Genomic_DNA"/>
</dbReference>
<evidence type="ECO:0000313" key="2">
    <source>
        <dbReference type="EMBL" id="AHH97697.1"/>
    </source>
</evidence>
<dbReference type="HOGENOM" id="CLU_063440_4_0_11"/>
<reference evidence="2 3" key="1">
    <citation type="journal article" date="2014" name="BMC Genomics">
        <title>Complete genome sequence of producer of the glycopeptide antibiotic Aculeximycin Kutzneria albida DSM 43870T, a representative of minor genus of Pseudonocardiaceae.</title>
        <authorList>
            <person name="Rebets Y."/>
            <person name="Tokovenko B."/>
            <person name="Lushchyk I."/>
            <person name="Ruckert C."/>
            <person name="Zaburannyi N."/>
            <person name="Bechthold A."/>
            <person name="Kalinowski J."/>
            <person name="Luzhetskyy A."/>
        </authorList>
    </citation>
    <scope>NUCLEOTIDE SEQUENCE [LARGE SCALE GENOMIC DNA]</scope>
    <source>
        <strain evidence="2">DSM 43870</strain>
    </source>
</reference>
<dbReference type="Gene3D" id="1.10.10.10">
    <property type="entry name" value="Winged helix-like DNA-binding domain superfamily/Winged helix DNA-binding domain"/>
    <property type="match status" value="1"/>
</dbReference>
<evidence type="ECO:0000313" key="3">
    <source>
        <dbReference type="Proteomes" id="UP000019225"/>
    </source>
</evidence>
<gene>
    <name evidence="2" type="ORF">KALB_4335</name>
</gene>
<dbReference type="Proteomes" id="UP000019225">
    <property type="component" value="Chromosome"/>
</dbReference>
<dbReference type="Pfam" id="PF03551">
    <property type="entry name" value="PadR"/>
    <property type="match status" value="1"/>
</dbReference>
<name>W5W9V9_9PSEU</name>
<dbReference type="PANTHER" id="PTHR33169">
    <property type="entry name" value="PADR-FAMILY TRANSCRIPTIONAL REGULATOR"/>
    <property type="match status" value="1"/>
</dbReference>
<dbReference type="KEGG" id="kal:KALB_4335"/>
<accession>W5W9V9</accession>
<dbReference type="STRING" id="1449976.KALB_4335"/>
<sequence length="120" mass="13236">MYRGAIYTRVMSVRGMSEQTLLVLTALAEQPLHGYAIVKAVHELSGGRLELRVGTLYGVLDRLVADGWAERDREEVHQGRLRRYYRLTGDGLRALAAEVTRLEATVRAASTVLRAVGGLA</sequence>
<feature type="domain" description="Transcription regulator PadR N-terminal" evidence="1">
    <location>
        <begin position="23"/>
        <end position="96"/>
    </location>
</feature>
<dbReference type="AlphaFoldDB" id="W5W9V9"/>
<dbReference type="eggNOG" id="COG1695">
    <property type="taxonomic scope" value="Bacteria"/>
</dbReference>
<protein>
    <recommendedName>
        <fullName evidence="1">Transcription regulator PadR N-terminal domain-containing protein</fullName>
    </recommendedName>
</protein>
<dbReference type="InterPro" id="IPR005149">
    <property type="entry name" value="Tscrpt_reg_PadR_N"/>
</dbReference>
<organism evidence="2 3">
    <name type="scientific">Kutzneria albida DSM 43870</name>
    <dbReference type="NCBI Taxonomy" id="1449976"/>
    <lineage>
        <taxon>Bacteria</taxon>
        <taxon>Bacillati</taxon>
        <taxon>Actinomycetota</taxon>
        <taxon>Actinomycetes</taxon>
        <taxon>Pseudonocardiales</taxon>
        <taxon>Pseudonocardiaceae</taxon>
        <taxon>Kutzneria</taxon>
    </lineage>
</organism>
<dbReference type="PANTHER" id="PTHR33169:SF13">
    <property type="entry name" value="PADR-FAMILY TRANSCRIPTIONAL REGULATOR"/>
    <property type="match status" value="1"/>
</dbReference>
<dbReference type="InterPro" id="IPR036390">
    <property type="entry name" value="WH_DNA-bd_sf"/>
</dbReference>
<dbReference type="PATRIC" id="fig|1449976.3.peg.4363"/>
<dbReference type="InterPro" id="IPR036388">
    <property type="entry name" value="WH-like_DNA-bd_sf"/>
</dbReference>
<keyword evidence="3" id="KW-1185">Reference proteome</keyword>
<proteinExistence type="predicted"/>
<dbReference type="SUPFAM" id="SSF46785">
    <property type="entry name" value="Winged helix' DNA-binding domain"/>
    <property type="match status" value="1"/>
</dbReference>